<dbReference type="EMBL" id="VLKK01000014">
    <property type="protein sequence ID" value="TWH91597.1"/>
    <property type="molecule type" value="Genomic_DNA"/>
</dbReference>
<reference evidence="2 3" key="1">
    <citation type="journal article" date="2015" name="Stand. Genomic Sci.">
        <title>Genomic Encyclopedia of Bacterial and Archaeal Type Strains, Phase III: the genomes of soil and plant-associated and newly described type strains.</title>
        <authorList>
            <person name="Whitman W.B."/>
            <person name="Woyke T."/>
            <person name="Klenk H.P."/>
            <person name="Zhou Y."/>
            <person name="Lilburn T.G."/>
            <person name="Beck B.J."/>
            <person name="De Vos P."/>
            <person name="Vandamme P."/>
            <person name="Eisen J.A."/>
            <person name="Garrity G."/>
            <person name="Hugenholtz P."/>
            <person name="Kyrpides N.C."/>
        </authorList>
    </citation>
    <scope>NUCLEOTIDE SEQUENCE [LARGE SCALE GENOMIC DNA]</scope>
    <source>
        <strain evidence="2 3">CGMCC 1.7748</strain>
    </source>
</reference>
<accession>A0A562K868</accession>
<gene>
    <name evidence="2" type="ORF">IQ35_03110</name>
</gene>
<evidence type="ECO:0000256" key="1">
    <source>
        <dbReference type="SAM" id="MobiDB-lite"/>
    </source>
</evidence>
<organism evidence="2 3">
    <name type="scientific">Sphingobium wenxiniae (strain DSM 21828 / CGMCC 1.7748 / JZ-1)</name>
    <dbReference type="NCBI Taxonomy" id="595605"/>
    <lineage>
        <taxon>Bacteria</taxon>
        <taxon>Pseudomonadati</taxon>
        <taxon>Pseudomonadota</taxon>
        <taxon>Alphaproteobacteria</taxon>
        <taxon>Sphingomonadales</taxon>
        <taxon>Sphingomonadaceae</taxon>
        <taxon>Sphingobium</taxon>
    </lineage>
</organism>
<keyword evidence="3" id="KW-1185">Reference proteome</keyword>
<evidence type="ECO:0000313" key="3">
    <source>
        <dbReference type="Proteomes" id="UP000316624"/>
    </source>
</evidence>
<protein>
    <submittedName>
        <fullName evidence="2">Uncharacterized protein</fullName>
    </submittedName>
</protein>
<sequence>MSQAERLNDQRMAGGAKMIAALDASIEAKYGHATPEAARMKEAAREAVAKSLERGQVISPPQVRSATHERDAAAEAHRRGEQSMREDGRER</sequence>
<feature type="compositionally biased region" description="Basic and acidic residues" evidence="1">
    <location>
        <begin position="66"/>
        <end position="91"/>
    </location>
</feature>
<comment type="caution">
    <text evidence="2">The sequence shown here is derived from an EMBL/GenBank/DDBJ whole genome shotgun (WGS) entry which is preliminary data.</text>
</comment>
<proteinExistence type="predicted"/>
<dbReference type="Proteomes" id="UP000316624">
    <property type="component" value="Unassembled WGS sequence"/>
</dbReference>
<feature type="region of interest" description="Disordered" evidence="1">
    <location>
        <begin position="52"/>
        <end position="91"/>
    </location>
</feature>
<name>A0A562K868_SPHWJ</name>
<dbReference type="AlphaFoldDB" id="A0A562K868"/>
<evidence type="ECO:0000313" key="2">
    <source>
        <dbReference type="EMBL" id="TWH91597.1"/>
    </source>
</evidence>